<evidence type="ECO:0008006" key="14">
    <source>
        <dbReference type="Google" id="ProtNLM"/>
    </source>
</evidence>
<dbReference type="SUPFAM" id="SSF48230">
    <property type="entry name" value="Chondroitin AC/alginate lyase"/>
    <property type="match status" value="1"/>
</dbReference>
<evidence type="ECO:0000256" key="4">
    <source>
        <dbReference type="ARBA" id="ARBA00022729"/>
    </source>
</evidence>
<dbReference type="GO" id="GO:0016837">
    <property type="term" value="F:carbon-oxygen lyase activity, acting on polysaccharides"/>
    <property type="evidence" value="ECO:0007669"/>
    <property type="project" value="UniProtKB-ARBA"/>
</dbReference>
<dbReference type="GO" id="GO:0005576">
    <property type="term" value="C:extracellular region"/>
    <property type="evidence" value="ECO:0007669"/>
    <property type="project" value="InterPro"/>
</dbReference>
<evidence type="ECO:0000259" key="10">
    <source>
        <dbReference type="Pfam" id="PF02884"/>
    </source>
</evidence>
<evidence type="ECO:0000256" key="7">
    <source>
        <dbReference type="PIRSR" id="PIRSR638970-1"/>
    </source>
</evidence>
<dbReference type="InterPro" id="IPR003159">
    <property type="entry name" value="Lyase_8_central_dom"/>
</dbReference>
<keyword evidence="4 8" id="KW-0732">Signal</keyword>
<proteinExistence type="inferred from homology"/>
<dbReference type="Proteomes" id="UP000326903">
    <property type="component" value="Unassembled WGS sequence"/>
</dbReference>
<evidence type="ECO:0000256" key="3">
    <source>
        <dbReference type="ARBA" id="ARBA00011245"/>
    </source>
</evidence>
<comment type="subunit">
    <text evidence="3">Monomer.</text>
</comment>
<dbReference type="Gene3D" id="2.70.98.10">
    <property type="match status" value="1"/>
</dbReference>
<comment type="cofactor">
    <cofactor evidence="1">
        <name>Ca(2+)</name>
        <dbReference type="ChEBI" id="CHEBI:29108"/>
    </cofactor>
</comment>
<dbReference type="PANTHER" id="PTHR38481">
    <property type="entry name" value="HYALURONATE LYASE"/>
    <property type="match status" value="1"/>
</dbReference>
<protein>
    <recommendedName>
        <fullName evidence="14">Chondroitin AC lyase</fullName>
    </recommendedName>
</protein>
<evidence type="ECO:0000313" key="13">
    <source>
        <dbReference type="Proteomes" id="UP000326903"/>
    </source>
</evidence>
<dbReference type="AlphaFoldDB" id="A0A5J5IN87"/>
<gene>
    <name evidence="12" type="ORF">FW778_04985</name>
</gene>
<comment type="caution">
    <text evidence="12">The sequence shown here is derived from an EMBL/GenBank/DDBJ whole genome shotgun (WGS) entry which is preliminary data.</text>
</comment>
<feature type="chain" id="PRO_5023905068" description="Chondroitin AC lyase" evidence="8">
    <location>
        <begin position="22"/>
        <end position="719"/>
    </location>
</feature>
<dbReference type="InterPro" id="IPR011071">
    <property type="entry name" value="Lyase_8-like_C"/>
</dbReference>
<evidence type="ECO:0000256" key="1">
    <source>
        <dbReference type="ARBA" id="ARBA00001913"/>
    </source>
</evidence>
<dbReference type="Gene3D" id="2.60.220.10">
    <property type="entry name" value="Polysaccharide lyase family 8-like, C-terminal"/>
    <property type="match status" value="1"/>
</dbReference>
<dbReference type="InterPro" id="IPR004103">
    <property type="entry name" value="Lyase_8_C"/>
</dbReference>
<comment type="similarity">
    <text evidence="2">Belongs to the polysaccharide lyase 8 family.</text>
</comment>
<feature type="active site" evidence="7">
    <location>
        <position position="258"/>
    </location>
</feature>
<dbReference type="SUPFAM" id="SSF74650">
    <property type="entry name" value="Galactose mutarotase-like"/>
    <property type="match status" value="1"/>
</dbReference>
<dbReference type="Gene3D" id="1.50.10.100">
    <property type="entry name" value="Chondroitin AC/alginate lyase"/>
    <property type="match status" value="1"/>
</dbReference>
<dbReference type="InterPro" id="IPR011013">
    <property type="entry name" value="Gal_mutarotase_sf_dom"/>
</dbReference>
<feature type="domain" description="Polysaccharide lyase family 8 central" evidence="9">
    <location>
        <begin position="364"/>
        <end position="610"/>
    </location>
</feature>
<evidence type="ECO:0000313" key="12">
    <source>
        <dbReference type="EMBL" id="KAA9041384.1"/>
    </source>
</evidence>
<dbReference type="SUPFAM" id="SSF49863">
    <property type="entry name" value="Hyaluronate lyase-like, C-terminal domain"/>
    <property type="match status" value="1"/>
</dbReference>
<feature type="signal peptide" evidence="8">
    <location>
        <begin position="1"/>
        <end position="21"/>
    </location>
</feature>
<evidence type="ECO:0000256" key="2">
    <source>
        <dbReference type="ARBA" id="ARBA00006699"/>
    </source>
</evidence>
<organism evidence="12 13">
    <name type="scientific">Ginsengibacter hankyongi</name>
    <dbReference type="NCBI Taxonomy" id="2607284"/>
    <lineage>
        <taxon>Bacteria</taxon>
        <taxon>Pseudomonadati</taxon>
        <taxon>Bacteroidota</taxon>
        <taxon>Chitinophagia</taxon>
        <taxon>Chitinophagales</taxon>
        <taxon>Chitinophagaceae</taxon>
        <taxon>Ginsengibacter</taxon>
    </lineage>
</organism>
<dbReference type="GO" id="GO:0005975">
    <property type="term" value="P:carbohydrate metabolic process"/>
    <property type="evidence" value="ECO:0007669"/>
    <property type="project" value="InterPro"/>
</dbReference>
<dbReference type="InterPro" id="IPR008929">
    <property type="entry name" value="Chondroitin_lyas"/>
</dbReference>
<evidence type="ECO:0000256" key="8">
    <source>
        <dbReference type="SAM" id="SignalP"/>
    </source>
</evidence>
<evidence type="ECO:0000256" key="5">
    <source>
        <dbReference type="ARBA" id="ARBA00022837"/>
    </source>
</evidence>
<dbReference type="RefSeq" id="WP_150413504.1">
    <property type="nucleotide sequence ID" value="NZ_VYQF01000001.1"/>
</dbReference>
<reference evidence="12 13" key="1">
    <citation type="submission" date="2019-09" db="EMBL/GenBank/DDBJ databases">
        <title>Draft genome sequence of Ginsengibacter sp. BR5-29.</title>
        <authorList>
            <person name="Im W.-T."/>
        </authorList>
    </citation>
    <scope>NUCLEOTIDE SEQUENCE [LARGE SCALE GENOMIC DNA]</scope>
    <source>
        <strain evidence="12 13">BR5-29</strain>
    </source>
</reference>
<feature type="domain" description="Polysaccharide lyase family 8 C-terminal" evidence="10">
    <location>
        <begin position="623"/>
        <end position="691"/>
    </location>
</feature>
<dbReference type="Pfam" id="PF02884">
    <property type="entry name" value="Lyase_8_C"/>
    <property type="match status" value="1"/>
</dbReference>
<dbReference type="Pfam" id="PF02278">
    <property type="entry name" value="Lyase_8"/>
    <property type="match status" value="1"/>
</dbReference>
<feature type="active site" evidence="7">
    <location>
        <position position="249"/>
    </location>
</feature>
<dbReference type="GO" id="GO:0030246">
    <property type="term" value="F:carbohydrate binding"/>
    <property type="evidence" value="ECO:0007669"/>
    <property type="project" value="InterPro"/>
</dbReference>
<dbReference type="EMBL" id="VYQF01000001">
    <property type="protein sequence ID" value="KAA9041384.1"/>
    <property type="molecule type" value="Genomic_DNA"/>
</dbReference>
<sequence length="719" mass="81520">MKYIKYYVVVIMAGITAASFAQDQTFSTLKRNIEDYYLMKKSGDNDLKAIVEKLHRDTAASDQVTLEVYQKKNADQHLIDKYINSINADGSWPDINYKDNKRSGWDPAKHAERILFLTKLYEDPDSKLYKDKNLSMVVHKAMGFWFQAKLICPNWWYNEIGGPKTLGPAFVMLKDELSESEINAAVNVLNKAGFRMTGQNKVWLAGNVFFKAVLTNDTRLAQQARDTIASEIKISNEEGIQPDFSFHQHGPQQQFGNYGLAFITGMAFWGRTFDGTPFAFDEQQKTILRELFYNGYNWVNWKGYFDVNSLGRQFFKGAQLNKALATGYAAADLIVIDPGHKQIYLDFISRNFSQSAEPFFNGDKHFWRSDMTVHRSPVWFSSIKMSSERVKGAEALNSENLKGYYAADGVTCILVDGNEYNNIFPVWNWRKLPGVTCYQSDEPLKVLTIAGYRNDNDFTGGLSKGPNGITAFHLVRDSLTAKKAWFFIDNVMVCLGADITSNKSDLVSTALNQTFLKGDVYYFEGSVKKMLPESQISSNTVQWVYHNEVAYYPLQKMKITLSDKTQYGDWNDIAKIYPPENCSAGMFSLEAEQGRRPQHESYSYIILPAVTLDDVTHYKPSFTVMENSSDAQIITSNDKKINMFVIYNPARLSIAGLGVISFDQAGLYMFEKNGKTWVVTTADPTHKLNAVSFTLNGKKYTIEFPKNGDLGRAITEQLN</sequence>
<evidence type="ECO:0000259" key="11">
    <source>
        <dbReference type="Pfam" id="PF08124"/>
    </source>
</evidence>
<keyword evidence="13" id="KW-1185">Reference proteome</keyword>
<dbReference type="InterPro" id="IPR012970">
    <property type="entry name" value="Lyase_8_alpha_N"/>
</dbReference>
<keyword evidence="6" id="KW-0456">Lyase</keyword>
<dbReference type="PANTHER" id="PTHR38481:SF1">
    <property type="entry name" value="HYALURONATE LYASE"/>
    <property type="match status" value="1"/>
</dbReference>
<keyword evidence="5" id="KW-0106">Calcium</keyword>
<feature type="domain" description="Polysaccharide lyase 8 N-terminal alpha-helical" evidence="11">
    <location>
        <begin position="76"/>
        <end position="325"/>
    </location>
</feature>
<evidence type="ECO:0000259" key="9">
    <source>
        <dbReference type="Pfam" id="PF02278"/>
    </source>
</evidence>
<dbReference type="InterPro" id="IPR038970">
    <property type="entry name" value="Lyase_8"/>
</dbReference>
<name>A0A5J5IN87_9BACT</name>
<feature type="active site" evidence="7">
    <location>
        <position position="312"/>
    </location>
</feature>
<dbReference type="InterPro" id="IPR014718">
    <property type="entry name" value="GH-type_carb-bd"/>
</dbReference>
<evidence type="ECO:0000256" key="6">
    <source>
        <dbReference type="ARBA" id="ARBA00023239"/>
    </source>
</evidence>
<accession>A0A5J5IN87</accession>
<dbReference type="Pfam" id="PF08124">
    <property type="entry name" value="Lyase_8_N"/>
    <property type="match status" value="1"/>
</dbReference>